<comment type="caution">
    <text evidence="2">The sequence shown here is derived from an EMBL/GenBank/DDBJ whole genome shotgun (WGS) entry which is preliminary data.</text>
</comment>
<sequence>MEDTLEMKPSADISSLSEDLVVFDLIFDLIIRCLVLHLIRDKFFDLLCNPMVVHALILPLHALVISELHIRKGQIVKEPSGKEHMEPHSAYVSGPFDQLGEFSLATSCHPCLFLLKYAYEDHETFEVAIGSRWGLFLFEVPLVVRDWVWLKQEPLPVFVVDVFKVSSSGLEAVSPIA</sequence>
<feature type="transmembrane region" description="Helical" evidence="1">
    <location>
        <begin position="20"/>
        <end position="39"/>
    </location>
</feature>
<protein>
    <submittedName>
        <fullName evidence="2">Uncharacterized protein</fullName>
    </submittedName>
</protein>
<keyword evidence="3" id="KW-1185">Reference proteome</keyword>
<keyword evidence="1" id="KW-1133">Transmembrane helix</keyword>
<dbReference type="Proteomes" id="UP000319663">
    <property type="component" value="Unassembled WGS sequence"/>
</dbReference>
<accession>A0A507QUK0</accession>
<proteinExistence type="predicted"/>
<name>A0A507QUK0_MONPU</name>
<feature type="transmembrane region" description="Helical" evidence="1">
    <location>
        <begin position="51"/>
        <end position="70"/>
    </location>
</feature>
<keyword evidence="1" id="KW-0472">Membrane</keyword>
<keyword evidence="1" id="KW-0812">Transmembrane</keyword>
<reference evidence="2 3" key="1">
    <citation type="submission" date="2019-06" db="EMBL/GenBank/DDBJ databases">
        <title>Wine fermentation using esterase from Monascus purpureus.</title>
        <authorList>
            <person name="Geng C."/>
            <person name="Zhang Y."/>
        </authorList>
    </citation>
    <scope>NUCLEOTIDE SEQUENCE [LARGE SCALE GENOMIC DNA]</scope>
    <source>
        <strain evidence="2">HQ1</strain>
    </source>
</reference>
<dbReference type="EMBL" id="VIFY01000072">
    <property type="protein sequence ID" value="TQB71890.1"/>
    <property type="molecule type" value="Genomic_DNA"/>
</dbReference>
<dbReference type="AlphaFoldDB" id="A0A507QUK0"/>
<organism evidence="2 3">
    <name type="scientific">Monascus purpureus</name>
    <name type="common">Red mold</name>
    <name type="synonym">Monascus anka</name>
    <dbReference type="NCBI Taxonomy" id="5098"/>
    <lineage>
        <taxon>Eukaryota</taxon>
        <taxon>Fungi</taxon>
        <taxon>Dikarya</taxon>
        <taxon>Ascomycota</taxon>
        <taxon>Pezizomycotina</taxon>
        <taxon>Eurotiomycetes</taxon>
        <taxon>Eurotiomycetidae</taxon>
        <taxon>Eurotiales</taxon>
        <taxon>Aspergillaceae</taxon>
        <taxon>Monascus</taxon>
    </lineage>
</organism>
<evidence type="ECO:0000313" key="2">
    <source>
        <dbReference type="EMBL" id="TQB71890.1"/>
    </source>
</evidence>
<evidence type="ECO:0000256" key="1">
    <source>
        <dbReference type="SAM" id="Phobius"/>
    </source>
</evidence>
<evidence type="ECO:0000313" key="3">
    <source>
        <dbReference type="Proteomes" id="UP000319663"/>
    </source>
</evidence>
<gene>
    <name evidence="2" type="ORF">MPDQ_007195</name>
</gene>